<name>A0ABT1E976_9FIRM</name>
<gene>
    <name evidence="5" type="ORF">NK125_06975</name>
</gene>
<dbReference type="InterPro" id="IPR027417">
    <property type="entry name" value="P-loop_NTPase"/>
</dbReference>
<dbReference type="Pfam" id="PF08352">
    <property type="entry name" value="oligo_HPY"/>
    <property type="match status" value="1"/>
</dbReference>
<dbReference type="Gene3D" id="3.40.50.300">
    <property type="entry name" value="P-loop containing nucleotide triphosphate hydrolases"/>
    <property type="match status" value="2"/>
</dbReference>
<evidence type="ECO:0000256" key="3">
    <source>
        <dbReference type="ARBA" id="ARBA00022840"/>
    </source>
</evidence>
<keyword evidence="3 5" id="KW-0067">ATP-binding</keyword>
<dbReference type="SUPFAM" id="SSF52540">
    <property type="entry name" value="P-loop containing nucleoside triphosphate hydrolases"/>
    <property type="match status" value="2"/>
</dbReference>
<evidence type="ECO:0000313" key="5">
    <source>
        <dbReference type="EMBL" id="MCP1102159.1"/>
    </source>
</evidence>
<evidence type="ECO:0000256" key="1">
    <source>
        <dbReference type="ARBA" id="ARBA00022448"/>
    </source>
</evidence>
<dbReference type="PANTHER" id="PTHR43776:SF8">
    <property type="entry name" value="ABC TRANSPORTER, ATP-BINDING PROTEIN"/>
    <property type="match status" value="1"/>
</dbReference>
<dbReference type="GO" id="GO:0005524">
    <property type="term" value="F:ATP binding"/>
    <property type="evidence" value="ECO:0007669"/>
    <property type="project" value="UniProtKB-KW"/>
</dbReference>
<dbReference type="InterPro" id="IPR013563">
    <property type="entry name" value="Oligopep_ABC_C"/>
</dbReference>
<dbReference type="Proteomes" id="UP001523566">
    <property type="component" value="Unassembled WGS sequence"/>
</dbReference>
<reference evidence="5 6" key="1">
    <citation type="journal article" date="2022" name="Genome Biol. Evol.">
        <title>Host diet, physiology and behaviors set the stage for Lachnospiraceae cladogenesis.</title>
        <authorList>
            <person name="Vera-Ponce De Leon A."/>
            <person name="Schneider M."/>
            <person name="Jahnes B.C."/>
            <person name="Sadowski V."/>
            <person name="Camuy-Velez L.A."/>
            <person name="Duan J."/>
            <person name="Sabree Z.L."/>
        </authorList>
    </citation>
    <scope>NUCLEOTIDE SEQUENCE [LARGE SCALE GENOMIC DNA]</scope>
    <source>
        <strain evidence="5 6">PAL113</strain>
    </source>
</reference>
<dbReference type="EMBL" id="JAMZFW010000008">
    <property type="protein sequence ID" value="MCP1102159.1"/>
    <property type="molecule type" value="Genomic_DNA"/>
</dbReference>
<keyword evidence="1" id="KW-0813">Transport</keyword>
<evidence type="ECO:0000259" key="4">
    <source>
        <dbReference type="PROSITE" id="PS50893"/>
    </source>
</evidence>
<dbReference type="InterPro" id="IPR003439">
    <property type="entry name" value="ABC_transporter-like_ATP-bd"/>
</dbReference>
<dbReference type="RefSeq" id="WP_262065943.1">
    <property type="nucleotide sequence ID" value="NZ_JAMXOD010000008.1"/>
</dbReference>
<organism evidence="5 6">
    <name type="scientific">Aequitasia blattaphilus</name>
    <dbReference type="NCBI Taxonomy" id="2949332"/>
    <lineage>
        <taxon>Bacteria</taxon>
        <taxon>Bacillati</taxon>
        <taxon>Bacillota</taxon>
        <taxon>Clostridia</taxon>
        <taxon>Lachnospirales</taxon>
        <taxon>Lachnospiraceae</taxon>
        <taxon>Aequitasia</taxon>
    </lineage>
</organism>
<evidence type="ECO:0000313" key="6">
    <source>
        <dbReference type="Proteomes" id="UP001523566"/>
    </source>
</evidence>
<dbReference type="CDD" id="cd03257">
    <property type="entry name" value="ABC_NikE_OppD_transporters"/>
    <property type="match status" value="2"/>
</dbReference>
<evidence type="ECO:0000256" key="2">
    <source>
        <dbReference type="ARBA" id="ARBA00022741"/>
    </source>
</evidence>
<accession>A0ABT1E976</accession>
<proteinExistence type="predicted"/>
<keyword evidence="6" id="KW-1185">Reference proteome</keyword>
<protein>
    <submittedName>
        <fullName evidence="5">ABC transporter ATP-binding protein</fullName>
    </submittedName>
</protein>
<dbReference type="NCBIfam" id="TIGR01727">
    <property type="entry name" value="oligo_HPY"/>
    <property type="match status" value="1"/>
</dbReference>
<dbReference type="PROSITE" id="PS50893">
    <property type="entry name" value="ABC_TRANSPORTER_2"/>
    <property type="match status" value="2"/>
</dbReference>
<comment type="caution">
    <text evidence="5">The sequence shown here is derived from an EMBL/GenBank/DDBJ whole genome shotgun (WGS) entry which is preliminary data.</text>
</comment>
<dbReference type="InterPro" id="IPR003593">
    <property type="entry name" value="AAA+_ATPase"/>
</dbReference>
<dbReference type="SMART" id="SM00382">
    <property type="entry name" value="AAA"/>
    <property type="match status" value="2"/>
</dbReference>
<dbReference type="PROSITE" id="PS00211">
    <property type="entry name" value="ABC_TRANSPORTER_1"/>
    <property type="match status" value="2"/>
</dbReference>
<dbReference type="Pfam" id="PF00005">
    <property type="entry name" value="ABC_tran"/>
    <property type="match status" value="2"/>
</dbReference>
<keyword evidence="2" id="KW-0547">Nucleotide-binding</keyword>
<dbReference type="PANTHER" id="PTHR43776">
    <property type="entry name" value="TRANSPORT ATP-BINDING PROTEIN"/>
    <property type="match status" value="1"/>
</dbReference>
<dbReference type="InterPro" id="IPR050319">
    <property type="entry name" value="ABC_transp_ATP-bind"/>
</dbReference>
<feature type="domain" description="ABC transporter" evidence="4">
    <location>
        <begin position="245"/>
        <end position="480"/>
    </location>
</feature>
<dbReference type="InterPro" id="IPR017871">
    <property type="entry name" value="ABC_transporter-like_CS"/>
</dbReference>
<dbReference type="NCBIfam" id="NF008453">
    <property type="entry name" value="PRK11308.1"/>
    <property type="match status" value="2"/>
</dbReference>
<feature type="domain" description="ABC transporter" evidence="4">
    <location>
        <begin position="6"/>
        <end position="239"/>
    </location>
</feature>
<sequence>MKVLEVRGLNVWFCDRKEEEKILKDISFSVEEGEVVGVVGQSGAGKSSLMKCLLNLLPQGTKVSHERWQVLHRSEMGIIFQNPSNYLNPVLKIGYQIEESIRIHRKITKKEARTETEKLLDLVGIREPQICRKQYPFQLSGGMQQRVAIAMAIAAKPKLLIADEPTTALDPRIQSQVLSLLKRISQELGMAILLVTHDLGVAAALCSRLIVMEKGTILEQGSPRELIKSTKKLKHSLHKEKDQFVQIDHISYCYKKRWGEGGTTPLHAVRDVSLEICKGETLGIVGESGSGKTTLSRMVAGIINPTKGSIQYRDSSKGSTQMVFQHPQSSMNPYLTVEKIIAEPLQIQRIDKEEIRKRVREMLELVSLSEEDMEKYPNQFSGGQQQRIAIARALISNPKLIICDEAVSSLDVPTQRQIIQLLKEIQEKRQVAYLFISHNIPLVSQISHKMAVMYRGCIVEMGDGERILEEPWHPYTKDLLDATIPEDFKRARKWKRILIKPEPKEEHKGCPYVYQCSYAMKKCYEGIPPHFKNKEREVACFLYEPKQGEISGGERRITSQI</sequence>